<name>A0ABN1WBW0_9PSEU</name>
<dbReference type="NCBIfam" id="NF033532">
    <property type="entry name" value="lone7para_assoc"/>
    <property type="match status" value="1"/>
</dbReference>
<proteinExistence type="predicted"/>
<protein>
    <submittedName>
        <fullName evidence="1">Type VII secretion system-associated protein</fullName>
    </submittedName>
</protein>
<accession>A0ABN1WBW0</accession>
<gene>
    <name evidence="1" type="ORF">GCM10009676_28710</name>
</gene>
<evidence type="ECO:0000313" key="1">
    <source>
        <dbReference type="EMBL" id="GAA1241791.1"/>
    </source>
</evidence>
<evidence type="ECO:0000313" key="2">
    <source>
        <dbReference type="Proteomes" id="UP001500653"/>
    </source>
</evidence>
<sequence>MGAAGADTSAAGDRETLLRAERLRRQCGREADVSAGGVAVNVESYMEQRDDANRLVPGEPQHRPGHNPKITKEMRANARANPNSWLYVIDEAFDPAGRVPSWAVVGAYPVNNEGEIVEDFHPNDRYRPSPKALGYPEPASDLERLLQLVHTDHHPAEDLPPMVLDATLFVYALSPVQRTVIGFHNADGRILVPAYTQKSLVPAEWPHARAVLGRDIVDLLGDHPLAVNPHDLVTAVIPAHHLRHSLAQEQ</sequence>
<dbReference type="EMBL" id="BAAALN010000007">
    <property type="protein sequence ID" value="GAA1241791.1"/>
    <property type="molecule type" value="Genomic_DNA"/>
</dbReference>
<dbReference type="InterPro" id="IPR047659">
    <property type="entry name" value="T7SS_assoc"/>
</dbReference>
<dbReference type="Proteomes" id="UP001500653">
    <property type="component" value="Unassembled WGS sequence"/>
</dbReference>
<organism evidence="1 2">
    <name type="scientific">Prauserella halophila</name>
    <dbReference type="NCBI Taxonomy" id="185641"/>
    <lineage>
        <taxon>Bacteria</taxon>
        <taxon>Bacillati</taxon>
        <taxon>Actinomycetota</taxon>
        <taxon>Actinomycetes</taxon>
        <taxon>Pseudonocardiales</taxon>
        <taxon>Pseudonocardiaceae</taxon>
        <taxon>Prauserella</taxon>
    </lineage>
</organism>
<reference evidence="1 2" key="1">
    <citation type="journal article" date="2019" name="Int. J. Syst. Evol. Microbiol.">
        <title>The Global Catalogue of Microorganisms (GCM) 10K type strain sequencing project: providing services to taxonomists for standard genome sequencing and annotation.</title>
        <authorList>
            <consortium name="The Broad Institute Genomics Platform"/>
            <consortium name="The Broad Institute Genome Sequencing Center for Infectious Disease"/>
            <person name="Wu L."/>
            <person name="Ma J."/>
        </authorList>
    </citation>
    <scope>NUCLEOTIDE SEQUENCE [LARGE SCALE GENOMIC DNA]</scope>
    <source>
        <strain evidence="1 2">JCM 13023</strain>
    </source>
</reference>
<keyword evidence="2" id="KW-1185">Reference proteome</keyword>
<comment type="caution">
    <text evidence="1">The sequence shown here is derived from an EMBL/GenBank/DDBJ whole genome shotgun (WGS) entry which is preliminary data.</text>
</comment>